<dbReference type="InterPro" id="IPR048267">
    <property type="entry name" value="Arginosuc_syn_N"/>
</dbReference>
<dbReference type="GO" id="GO:0004055">
    <property type="term" value="F:argininosuccinate synthase activity"/>
    <property type="evidence" value="ECO:0007669"/>
    <property type="project" value="UniProtKB-UniRule"/>
</dbReference>
<dbReference type="CDD" id="cd01999">
    <property type="entry name" value="ASS"/>
    <property type="match status" value="1"/>
</dbReference>
<feature type="domain" description="Arginosuccinate synthase C-terminal" evidence="12">
    <location>
        <begin position="173"/>
        <end position="390"/>
    </location>
</feature>
<keyword evidence="4 10" id="KW-0963">Cytoplasm</keyword>
<dbReference type="Pfam" id="PF20979">
    <property type="entry name" value="Arginosuc_syn_C"/>
    <property type="match status" value="1"/>
</dbReference>
<feature type="binding site" evidence="10">
    <location>
        <position position="259"/>
    </location>
    <ligand>
        <name>L-citrulline</name>
        <dbReference type="ChEBI" id="CHEBI:57743"/>
    </ligand>
</feature>
<dbReference type="Pfam" id="PF00764">
    <property type="entry name" value="Arginosuc_synth"/>
    <property type="match status" value="1"/>
</dbReference>
<comment type="similarity">
    <text evidence="10">Belongs to the argininosuccinate synthase family. Type 1 subfamily.</text>
</comment>
<evidence type="ECO:0000256" key="2">
    <source>
        <dbReference type="ARBA" id="ARBA00011881"/>
    </source>
</evidence>
<evidence type="ECO:0000313" key="16">
    <source>
        <dbReference type="Proteomes" id="UP000558070"/>
    </source>
</evidence>
<dbReference type="RefSeq" id="WP_185319264.1">
    <property type="nucleotide sequence ID" value="NZ_JAARPH010000002.1"/>
</dbReference>
<dbReference type="FunFam" id="3.40.50.620:FF:000038">
    <property type="entry name" value="Argininosuccinate synthase"/>
    <property type="match status" value="1"/>
</dbReference>
<feature type="binding site" evidence="10">
    <location>
        <position position="123"/>
    </location>
    <ligand>
        <name>L-aspartate</name>
        <dbReference type="ChEBI" id="CHEBI:29991"/>
    </ligand>
</feature>
<feature type="binding site" evidence="10">
    <location>
        <position position="271"/>
    </location>
    <ligand>
        <name>L-citrulline</name>
        <dbReference type="ChEBI" id="CHEBI:57743"/>
    </ligand>
</feature>
<dbReference type="PROSITE" id="PS00564">
    <property type="entry name" value="ARGININOSUCCIN_SYN_1"/>
    <property type="match status" value="1"/>
</dbReference>
<keyword evidence="7 10" id="KW-0028">Amino-acid biosynthesis</keyword>
<dbReference type="InterPro" id="IPR024074">
    <property type="entry name" value="AS_cat/multimer_dom_body"/>
</dbReference>
<dbReference type="SUPFAM" id="SSF69864">
    <property type="entry name" value="Argininosuccinate synthetase, C-terminal domain"/>
    <property type="match status" value="1"/>
</dbReference>
<evidence type="ECO:0000259" key="12">
    <source>
        <dbReference type="Pfam" id="PF20979"/>
    </source>
</evidence>
<dbReference type="InterPro" id="IPR014729">
    <property type="entry name" value="Rossmann-like_a/b/a_fold"/>
</dbReference>
<evidence type="ECO:0000313" key="13">
    <source>
        <dbReference type="EMBL" id="MBC1375293.1"/>
    </source>
</evidence>
<dbReference type="Gene3D" id="3.90.1260.10">
    <property type="entry name" value="Argininosuccinate synthetase, chain A, domain 2"/>
    <property type="match status" value="1"/>
</dbReference>
<dbReference type="FunFam" id="3.90.1260.10:FF:000007">
    <property type="entry name" value="Argininosuccinate synthase"/>
    <property type="match status" value="1"/>
</dbReference>
<name>A0A7X0ZHB4_9LIST</name>
<dbReference type="InterPro" id="IPR023434">
    <property type="entry name" value="Arginosuc_synth_type_1_subfam"/>
</dbReference>
<dbReference type="PANTHER" id="PTHR11587">
    <property type="entry name" value="ARGININOSUCCINATE SYNTHASE"/>
    <property type="match status" value="1"/>
</dbReference>
<dbReference type="GO" id="GO:0006526">
    <property type="term" value="P:L-arginine biosynthetic process"/>
    <property type="evidence" value="ECO:0007669"/>
    <property type="project" value="UniProtKB-UniRule"/>
</dbReference>
<evidence type="ECO:0000256" key="7">
    <source>
        <dbReference type="ARBA" id="ARBA00022605"/>
    </source>
</evidence>
<feature type="binding site" evidence="10">
    <location>
        <position position="122"/>
    </location>
    <ligand>
        <name>L-citrulline</name>
        <dbReference type="ChEBI" id="CHEBI:57743"/>
    </ligand>
</feature>
<dbReference type="UniPathway" id="UPA00068">
    <property type="reaction ID" value="UER00113"/>
</dbReference>
<evidence type="ECO:0000256" key="8">
    <source>
        <dbReference type="ARBA" id="ARBA00022741"/>
    </source>
</evidence>
<comment type="caution">
    <text evidence="10">Lacks conserved residue(s) required for the propagation of feature annotation.</text>
</comment>
<dbReference type="GO" id="GO:0000050">
    <property type="term" value="P:urea cycle"/>
    <property type="evidence" value="ECO:0007669"/>
    <property type="project" value="TreeGrafter"/>
</dbReference>
<dbReference type="HAMAP" id="MF_00005">
    <property type="entry name" value="Arg_succ_synth_type1"/>
    <property type="match status" value="1"/>
</dbReference>
<dbReference type="NCBIfam" id="NF001770">
    <property type="entry name" value="PRK00509.1"/>
    <property type="match status" value="1"/>
</dbReference>
<dbReference type="InterPro" id="IPR048268">
    <property type="entry name" value="Arginosuc_syn_C"/>
</dbReference>
<evidence type="ECO:0000256" key="5">
    <source>
        <dbReference type="ARBA" id="ARBA00022571"/>
    </source>
</evidence>
<feature type="binding site" evidence="10">
    <location>
        <position position="122"/>
    </location>
    <ligand>
        <name>L-aspartate</name>
        <dbReference type="ChEBI" id="CHEBI:29991"/>
    </ligand>
</feature>
<dbReference type="GO" id="GO:0005524">
    <property type="term" value="F:ATP binding"/>
    <property type="evidence" value="ECO:0007669"/>
    <property type="project" value="UniProtKB-UniRule"/>
</dbReference>
<dbReference type="InterPro" id="IPR001518">
    <property type="entry name" value="Arginosuc_synth"/>
</dbReference>
<feature type="binding site" evidence="10">
    <location>
        <position position="116"/>
    </location>
    <ligand>
        <name>ATP</name>
        <dbReference type="ChEBI" id="CHEBI:30616"/>
    </ligand>
</feature>
<evidence type="ECO:0000313" key="15">
    <source>
        <dbReference type="Proteomes" id="UP000518829"/>
    </source>
</evidence>
<comment type="subcellular location">
    <subcellularLocation>
        <location evidence="10">Cytoplasm</location>
    </subcellularLocation>
</comment>
<sequence>MAKEKIVLAYSGGLDTSVAIQWLVESGYEVIACCLDVGEGKNLDFIKEKAITVGASESYTIDAKEEFAEDFALIALQAHAYYEGKYPLISALSRPLIAKKLVEVARQEGASAIAHGCTGKGNDQVRFEVAIHALAPDLKVISPVRDWKWSREEEINYAKEHNIPVPIDLDNPFSIDQNLWGRSNECGVLENPWTTPPEAAYDLTVSLEDAPNTADIVEITFDAGIPISLNGENMSLANLILTLNEIAGKHGIGRIDHIENRLVGIKSREVYECPAAVTLITAHKELEDLTFVREVAHFKPIIEQKISETIYNGLWFSPLTEALVAFLKSTQKFVNGTIRVKLFKGHAIVEGRKSPNSLYDENLATYTSSDTFDQDAAVGFIKLWGLPTKVSAEVNSKVTITTEV</sequence>
<proteinExistence type="inferred from homology"/>
<dbReference type="SUPFAM" id="SSF52402">
    <property type="entry name" value="Adenine nucleotide alpha hydrolases-like"/>
    <property type="match status" value="1"/>
</dbReference>
<dbReference type="GO" id="GO:0000053">
    <property type="term" value="P:argininosuccinate metabolic process"/>
    <property type="evidence" value="ECO:0007669"/>
    <property type="project" value="TreeGrafter"/>
</dbReference>
<evidence type="ECO:0000256" key="4">
    <source>
        <dbReference type="ARBA" id="ARBA00022490"/>
    </source>
</evidence>
<dbReference type="EMBL" id="JAARPH010000002">
    <property type="protein sequence ID" value="MBC1375293.1"/>
    <property type="molecule type" value="Genomic_DNA"/>
</dbReference>
<comment type="pathway">
    <text evidence="1 10">Amino-acid biosynthesis; L-arginine biosynthesis; L-arginine from L-ornithine and carbamoyl phosphate: step 2/3.</text>
</comment>
<dbReference type="Proteomes" id="UP000518829">
    <property type="component" value="Unassembled WGS sequence"/>
</dbReference>
<dbReference type="EMBL" id="JAARZO010000002">
    <property type="protein sequence ID" value="MBC2287310.1"/>
    <property type="molecule type" value="Genomic_DNA"/>
</dbReference>
<keyword evidence="15" id="KW-1185">Reference proteome</keyword>
<protein>
    <recommendedName>
        <fullName evidence="3 10">Argininosuccinate synthase</fullName>
        <ecNumber evidence="3 10">6.3.4.5</ecNumber>
    </recommendedName>
    <alternativeName>
        <fullName evidence="10">Citrulline--aspartate ligase</fullName>
    </alternativeName>
</protein>
<feature type="domain" description="Arginosuccinate synthase-like N-terminal" evidence="11">
    <location>
        <begin position="5"/>
        <end position="164"/>
    </location>
</feature>
<feature type="binding site" evidence="10">
    <location>
        <position position="183"/>
    </location>
    <ligand>
        <name>L-citrulline</name>
        <dbReference type="ChEBI" id="CHEBI:57743"/>
    </ligand>
</feature>
<dbReference type="InterPro" id="IPR018223">
    <property type="entry name" value="Arginosuc_synth_CS"/>
</dbReference>
<feature type="binding site" evidence="10">
    <location>
        <position position="174"/>
    </location>
    <ligand>
        <name>L-citrulline</name>
        <dbReference type="ChEBI" id="CHEBI:57743"/>
    </ligand>
</feature>
<comment type="catalytic activity">
    <reaction evidence="10">
        <text>L-citrulline + L-aspartate + ATP = 2-(N(omega)-L-arginino)succinate + AMP + diphosphate + H(+)</text>
        <dbReference type="Rhea" id="RHEA:10932"/>
        <dbReference type="ChEBI" id="CHEBI:15378"/>
        <dbReference type="ChEBI" id="CHEBI:29991"/>
        <dbReference type="ChEBI" id="CHEBI:30616"/>
        <dbReference type="ChEBI" id="CHEBI:33019"/>
        <dbReference type="ChEBI" id="CHEBI:57472"/>
        <dbReference type="ChEBI" id="CHEBI:57743"/>
        <dbReference type="ChEBI" id="CHEBI:456215"/>
        <dbReference type="EC" id="6.3.4.5"/>
    </reaction>
</comment>
<dbReference type="EC" id="6.3.4.5" evidence="3 10"/>
<feature type="binding site" evidence="10">
    <location>
        <begin position="9"/>
        <end position="17"/>
    </location>
    <ligand>
        <name>ATP</name>
        <dbReference type="ChEBI" id="CHEBI:30616"/>
    </ligand>
</feature>
<dbReference type="Gene3D" id="3.40.50.620">
    <property type="entry name" value="HUPs"/>
    <property type="match status" value="1"/>
</dbReference>
<keyword evidence="5 10" id="KW-0055">Arginine biosynthesis</keyword>
<keyword evidence="6 10" id="KW-0436">Ligase</keyword>
<evidence type="ECO:0000259" key="11">
    <source>
        <dbReference type="Pfam" id="PF00764"/>
    </source>
</evidence>
<reference evidence="15 16" key="1">
    <citation type="submission" date="2020-03" db="EMBL/GenBank/DDBJ databases">
        <title>Soil Listeria distribution.</title>
        <authorList>
            <person name="Liao J."/>
            <person name="Wiedmann M."/>
        </authorList>
    </citation>
    <scope>NUCLEOTIDE SEQUENCE [LARGE SCALE GENOMIC DNA]</scope>
    <source>
        <strain evidence="14 16">FSL L7-0072</strain>
        <strain evidence="13 15">FSL L7-1699</strain>
    </source>
</reference>
<evidence type="ECO:0000256" key="9">
    <source>
        <dbReference type="ARBA" id="ARBA00022840"/>
    </source>
</evidence>
<feature type="binding site" evidence="10">
    <location>
        <position position="86"/>
    </location>
    <ligand>
        <name>L-citrulline</name>
        <dbReference type="ChEBI" id="CHEBI:57743"/>
    </ligand>
</feature>
<dbReference type="Gene3D" id="1.20.5.470">
    <property type="entry name" value="Single helix bin"/>
    <property type="match status" value="1"/>
</dbReference>
<accession>A0A7X0ZHB4</accession>
<dbReference type="PANTHER" id="PTHR11587:SF2">
    <property type="entry name" value="ARGININOSUCCINATE SYNTHASE"/>
    <property type="match status" value="1"/>
</dbReference>
<comment type="caution">
    <text evidence="14">The sequence shown here is derived from an EMBL/GenBank/DDBJ whole genome shotgun (WGS) entry which is preliminary data.</text>
</comment>
<evidence type="ECO:0000256" key="3">
    <source>
        <dbReference type="ARBA" id="ARBA00012286"/>
    </source>
</evidence>
<feature type="binding site" evidence="10">
    <location>
        <position position="126"/>
    </location>
    <ligand>
        <name>L-citrulline</name>
        <dbReference type="ChEBI" id="CHEBI:57743"/>
    </ligand>
</feature>
<gene>
    <name evidence="10" type="primary">argG</name>
    <name evidence="13" type="ORF">HB839_07140</name>
    <name evidence="14" type="ORF">HCB47_06760</name>
</gene>
<dbReference type="GO" id="GO:0005737">
    <property type="term" value="C:cytoplasm"/>
    <property type="evidence" value="ECO:0007669"/>
    <property type="project" value="UniProtKB-SubCell"/>
</dbReference>
<keyword evidence="9 10" id="KW-0067">ATP-binding</keyword>
<dbReference type="PROSITE" id="PS00565">
    <property type="entry name" value="ARGININOSUCCIN_SYN_2"/>
    <property type="match status" value="1"/>
</dbReference>
<comment type="subunit">
    <text evidence="2 10">Homotetramer.</text>
</comment>
<dbReference type="AlphaFoldDB" id="A0A7X0ZHB4"/>
<dbReference type="NCBIfam" id="TIGR00032">
    <property type="entry name" value="argG"/>
    <property type="match status" value="1"/>
</dbReference>
<dbReference type="FunFam" id="1.20.5.470:FF:000002">
    <property type="entry name" value="Argininosuccinate synthase"/>
    <property type="match status" value="1"/>
</dbReference>
<organism evidence="14 16">
    <name type="scientific">Listeria farberi</name>
    <dbReference type="NCBI Taxonomy" id="2713500"/>
    <lineage>
        <taxon>Bacteria</taxon>
        <taxon>Bacillati</taxon>
        <taxon>Bacillota</taxon>
        <taxon>Bacilli</taxon>
        <taxon>Bacillales</taxon>
        <taxon>Listeriaceae</taxon>
        <taxon>Listeria</taxon>
    </lineage>
</organism>
<evidence type="ECO:0000313" key="14">
    <source>
        <dbReference type="EMBL" id="MBC2287310.1"/>
    </source>
</evidence>
<evidence type="ECO:0000256" key="1">
    <source>
        <dbReference type="ARBA" id="ARBA00004967"/>
    </source>
</evidence>
<evidence type="ECO:0000256" key="10">
    <source>
        <dbReference type="HAMAP-Rule" id="MF_00005"/>
    </source>
</evidence>
<keyword evidence="8 10" id="KW-0547">Nucleotide-binding</keyword>
<evidence type="ECO:0000256" key="6">
    <source>
        <dbReference type="ARBA" id="ARBA00022598"/>
    </source>
</evidence>
<feature type="binding site" evidence="10">
    <location>
        <position position="118"/>
    </location>
    <ligand>
        <name>L-aspartate</name>
        <dbReference type="ChEBI" id="CHEBI:29991"/>
    </ligand>
</feature>
<dbReference type="Proteomes" id="UP000558070">
    <property type="component" value="Unassembled WGS sequence"/>
</dbReference>